<dbReference type="InterPro" id="IPR006221">
    <property type="entry name" value="TrpG/PapA_dom"/>
</dbReference>
<dbReference type="PRINTS" id="PR00096">
    <property type="entry name" value="GATASE"/>
</dbReference>
<dbReference type="Pfam" id="PF00117">
    <property type="entry name" value="GATase"/>
    <property type="match status" value="1"/>
</dbReference>
<gene>
    <name evidence="3" type="ORF">FHS11_001201</name>
</gene>
<dbReference type="PRINTS" id="PR00099">
    <property type="entry name" value="CPSGATASE"/>
</dbReference>
<dbReference type="OrthoDB" id="9786812at2"/>
<proteinExistence type="predicted"/>
<name>A0A839S9H6_9SPHI</name>
<feature type="domain" description="Glutamine amidotransferase" evidence="2">
    <location>
        <begin position="6"/>
        <end position="188"/>
    </location>
</feature>
<dbReference type="AlphaFoldDB" id="A0A839S9H6"/>
<dbReference type="InterPro" id="IPR017926">
    <property type="entry name" value="GATASE"/>
</dbReference>
<sequence length="194" mass="21851">MNNKILIIDNYDSFTYNLVHLVNEIGLQCEVWRNDKFAIEDVEAFDRIILSPGPGIPSEAGLLLQVIERYAPTKSIFGVCLGQQAIAEVFGGRLYNLGQPMHGIATPVKITDRNEKLFLGLPETFKVGRYHSWVVDEKSIPECLEVTAIDEADNSVMALRHKEFDVRGVQFHPESVLTEYGKEMMSNWLSPLAP</sequence>
<reference evidence="3" key="1">
    <citation type="submission" date="2020-08" db="EMBL/GenBank/DDBJ databases">
        <title>Genomic Encyclopedia of Type Strains, Phase III (KMG-III): the genomes of soil and plant-associated and newly described type strains.</title>
        <authorList>
            <person name="Whitman W."/>
        </authorList>
    </citation>
    <scope>NUCLEOTIDE SEQUENCE [LARGE SCALE GENOMIC DNA]</scope>
    <source>
        <strain evidence="3">CECT 8628</strain>
    </source>
</reference>
<keyword evidence="3" id="KW-0456">Lyase</keyword>
<dbReference type="FunFam" id="3.40.50.880:FF:000003">
    <property type="entry name" value="Anthranilate synthase component II"/>
    <property type="match status" value="1"/>
</dbReference>
<dbReference type="SUPFAM" id="SSF52317">
    <property type="entry name" value="Class I glutamine amidotransferase-like"/>
    <property type="match status" value="1"/>
</dbReference>
<comment type="caution">
    <text evidence="3">The sequence shown here is derived from an EMBL/GenBank/DDBJ whole genome shotgun (WGS) entry which is preliminary data.</text>
</comment>
<accession>A0A839S9H6</accession>
<evidence type="ECO:0000313" key="4">
    <source>
        <dbReference type="Proteomes" id="UP000539265"/>
    </source>
</evidence>
<dbReference type="GO" id="GO:0005829">
    <property type="term" value="C:cytosol"/>
    <property type="evidence" value="ECO:0007669"/>
    <property type="project" value="TreeGrafter"/>
</dbReference>
<organism evidence="3 4">
    <name type="scientific">Mucilaginibacter gotjawali</name>
    <dbReference type="NCBI Taxonomy" id="1550579"/>
    <lineage>
        <taxon>Bacteria</taxon>
        <taxon>Pseudomonadati</taxon>
        <taxon>Bacteroidota</taxon>
        <taxon>Sphingobacteriia</taxon>
        <taxon>Sphingobacteriales</taxon>
        <taxon>Sphingobacteriaceae</taxon>
        <taxon>Mucilaginibacter</taxon>
    </lineage>
</organism>
<dbReference type="NCBIfam" id="TIGR00566">
    <property type="entry name" value="trpG_papA"/>
    <property type="match status" value="1"/>
</dbReference>
<dbReference type="Gene3D" id="3.40.50.880">
    <property type="match status" value="1"/>
</dbReference>
<dbReference type="PANTHER" id="PTHR43418">
    <property type="entry name" value="MULTIFUNCTIONAL TRYPTOPHAN BIOSYNTHESIS PROTEIN-RELATED"/>
    <property type="match status" value="1"/>
</dbReference>
<dbReference type="PRINTS" id="PR00097">
    <property type="entry name" value="ANTSNTHASEII"/>
</dbReference>
<keyword evidence="1" id="KW-0315">Glutamine amidotransferase</keyword>
<dbReference type="GO" id="GO:0004049">
    <property type="term" value="F:anthranilate synthase activity"/>
    <property type="evidence" value="ECO:0007669"/>
    <property type="project" value="UniProtKB-EC"/>
</dbReference>
<dbReference type="EC" id="4.1.3.27" evidence="3"/>
<protein>
    <submittedName>
        <fullName evidence="3">Anthranilate synthase component 2</fullName>
        <ecNumber evidence="3">4.1.3.27</ecNumber>
    </submittedName>
</protein>
<dbReference type="InterPro" id="IPR050472">
    <property type="entry name" value="Anth_synth/Amidotransfase"/>
</dbReference>
<dbReference type="InterPro" id="IPR029062">
    <property type="entry name" value="Class_I_gatase-like"/>
</dbReference>
<dbReference type="PANTHER" id="PTHR43418:SF4">
    <property type="entry name" value="MULTIFUNCTIONAL TRYPTOPHAN BIOSYNTHESIS PROTEIN"/>
    <property type="match status" value="1"/>
</dbReference>
<evidence type="ECO:0000256" key="1">
    <source>
        <dbReference type="ARBA" id="ARBA00022962"/>
    </source>
</evidence>
<dbReference type="PROSITE" id="PS51273">
    <property type="entry name" value="GATASE_TYPE_1"/>
    <property type="match status" value="1"/>
</dbReference>
<evidence type="ECO:0000259" key="2">
    <source>
        <dbReference type="Pfam" id="PF00117"/>
    </source>
</evidence>
<dbReference type="EMBL" id="JACHWX010000002">
    <property type="protein sequence ID" value="MBB3054791.1"/>
    <property type="molecule type" value="Genomic_DNA"/>
</dbReference>
<keyword evidence="4" id="KW-1185">Reference proteome</keyword>
<dbReference type="RefSeq" id="WP_096357742.1">
    <property type="nucleotide sequence ID" value="NZ_AP017313.1"/>
</dbReference>
<dbReference type="Proteomes" id="UP000539265">
    <property type="component" value="Unassembled WGS sequence"/>
</dbReference>
<dbReference type="CDD" id="cd01743">
    <property type="entry name" value="GATase1_Anthranilate_Synthase"/>
    <property type="match status" value="1"/>
</dbReference>
<evidence type="ECO:0000313" key="3">
    <source>
        <dbReference type="EMBL" id="MBB3054791.1"/>
    </source>
</evidence>
<dbReference type="GO" id="GO:0000162">
    <property type="term" value="P:L-tryptophan biosynthetic process"/>
    <property type="evidence" value="ECO:0007669"/>
    <property type="project" value="TreeGrafter"/>
</dbReference>